<gene>
    <name evidence="3" type="ORF">CYMTET_9352</name>
</gene>
<organism evidence="3 4">
    <name type="scientific">Cymbomonas tetramitiformis</name>
    <dbReference type="NCBI Taxonomy" id="36881"/>
    <lineage>
        <taxon>Eukaryota</taxon>
        <taxon>Viridiplantae</taxon>
        <taxon>Chlorophyta</taxon>
        <taxon>Pyramimonadophyceae</taxon>
        <taxon>Pyramimonadales</taxon>
        <taxon>Pyramimonadaceae</taxon>
        <taxon>Cymbomonas</taxon>
    </lineage>
</organism>
<feature type="transmembrane region" description="Helical" evidence="2">
    <location>
        <begin position="194"/>
        <end position="214"/>
    </location>
</feature>
<evidence type="ECO:0000313" key="4">
    <source>
        <dbReference type="Proteomes" id="UP001190700"/>
    </source>
</evidence>
<feature type="region of interest" description="Disordered" evidence="1">
    <location>
        <begin position="130"/>
        <end position="155"/>
    </location>
</feature>
<keyword evidence="4" id="KW-1185">Reference proteome</keyword>
<keyword evidence="2" id="KW-0812">Transmembrane</keyword>
<feature type="transmembrane region" description="Helical" evidence="2">
    <location>
        <begin position="264"/>
        <end position="283"/>
    </location>
</feature>
<reference evidence="3 4" key="1">
    <citation type="journal article" date="2015" name="Genome Biol. Evol.">
        <title>Comparative Genomics of a Bacterivorous Green Alga Reveals Evolutionary Causalities and Consequences of Phago-Mixotrophic Mode of Nutrition.</title>
        <authorList>
            <person name="Burns J.A."/>
            <person name="Paasch A."/>
            <person name="Narechania A."/>
            <person name="Kim E."/>
        </authorList>
    </citation>
    <scope>NUCLEOTIDE SEQUENCE [LARGE SCALE GENOMIC DNA]</scope>
    <source>
        <strain evidence="3 4">PLY_AMNH</strain>
    </source>
</reference>
<evidence type="ECO:0000313" key="3">
    <source>
        <dbReference type="EMBL" id="KAK3282945.1"/>
    </source>
</evidence>
<feature type="region of interest" description="Disordered" evidence="1">
    <location>
        <begin position="305"/>
        <end position="325"/>
    </location>
</feature>
<dbReference type="Proteomes" id="UP001190700">
    <property type="component" value="Unassembled WGS sequence"/>
</dbReference>
<comment type="caution">
    <text evidence="3">The sequence shown here is derived from an EMBL/GenBank/DDBJ whole genome shotgun (WGS) entry which is preliminary data.</text>
</comment>
<keyword evidence="2" id="KW-0472">Membrane</keyword>
<evidence type="ECO:0000256" key="1">
    <source>
        <dbReference type="SAM" id="MobiDB-lite"/>
    </source>
</evidence>
<accession>A0AAE0GRN8</accession>
<dbReference type="EMBL" id="LGRX02003093">
    <property type="protein sequence ID" value="KAK3282945.1"/>
    <property type="molecule type" value="Genomic_DNA"/>
</dbReference>
<feature type="transmembrane region" description="Helical" evidence="2">
    <location>
        <begin position="33"/>
        <end position="54"/>
    </location>
</feature>
<dbReference type="AlphaFoldDB" id="A0AAE0GRN8"/>
<protein>
    <submittedName>
        <fullName evidence="3">Uncharacterized protein</fullName>
    </submittedName>
</protein>
<feature type="transmembrane region" description="Helical" evidence="2">
    <location>
        <begin position="221"/>
        <end position="244"/>
    </location>
</feature>
<feature type="compositionally biased region" description="Basic and acidic residues" evidence="1">
    <location>
        <begin position="137"/>
        <end position="148"/>
    </location>
</feature>
<sequence>MSTLEEVITLRRTDSLIYLSWILKDLSWMQDDLSSGCLFSFFAYVCVGWFAWLVREDLGERFHIAATIFWLTANVTWQFGEIYDHNFDSDREEETYDHCIAATRVMFFIALGILTVYYVRFHTLPQPDNEDSPLISKAEEDKPSDIKSSESNADLSDPDNWRLKNFFKTYREYERAHIIFWAVKDLCWAFDHKYVWTPTAIIALLWAVDLASLLRGRRSRFLLAVALVMWLFANILWAFGSMYIGSDTEMERLSEVPNLRNMRYWASWIMVSALIPVCMSYGIEFQNSSKYKEWRKDHRQWLGHSGQREEVQGDESGLELNSTKK</sequence>
<keyword evidence="2" id="KW-1133">Transmembrane helix</keyword>
<proteinExistence type="predicted"/>
<name>A0AAE0GRN8_9CHLO</name>
<evidence type="ECO:0000256" key="2">
    <source>
        <dbReference type="SAM" id="Phobius"/>
    </source>
</evidence>
<feature type="transmembrane region" description="Helical" evidence="2">
    <location>
        <begin position="101"/>
        <end position="119"/>
    </location>
</feature>